<dbReference type="Proteomes" id="UP000636709">
    <property type="component" value="Unassembled WGS sequence"/>
</dbReference>
<evidence type="ECO:0000313" key="1">
    <source>
        <dbReference type="EMBL" id="KAF8668162.1"/>
    </source>
</evidence>
<dbReference type="EMBL" id="JACEFO010002284">
    <property type="protein sequence ID" value="KAF8668162.1"/>
    <property type="molecule type" value="Genomic_DNA"/>
</dbReference>
<comment type="caution">
    <text evidence="2">The sequence shown here is derived from an EMBL/GenBank/DDBJ whole genome shotgun (WGS) entry which is preliminary data.</text>
</comment>
<evidence type="ECO:0000313" key="3">
    <source>
        <dbReference type="Proteomes" id="UP000636709"/>
    </source>
</evidence>
<reference evidence="2" key="1">
    <citation type="submission" date="2020-07" db="EMBL/GenBank/DDBJ databases">
        <title>Genome sequence and genetic diversity analysis of an under-domesticated orphan crop, white fonio (Digitaria exilis).</title>
        <authorList>
            <person name="Bennetzen J.L."/>
            <person name="Chen S."/>
            <person name="Ma X."/>
            <person name="Wang X."/>
            <person name="Yssel A.E.J."/>
            <person name="Chaluvadi S.R."/>
            <person name="Johnson M."/>
            <person name="Gangashetty P."/>
            <person name="Hamidou F."/>
            <person name="Sanogo M.D."/>
            <person name="Zwaenepoel A."/>
            <person name="Wallace J."/>
            <person name="Van De Peer Y."/>
            <person name="Van Deynze A."/>
        </authorList>
    </citation>
    <scope>NUCLEOTIDE SEQUENCE</scope>
    <source>
        <tissue evidence="2">Leaves</tissue>
    </source>
</reference>
<dbReference type="AlphaFoldDB" id="A0A835B0C4"/>
<protein>
    <submittedName>
        <fullName evidence="2">Uncharacterized protein</fullName>
    </submittedName>
</protein>
<name>A0A835B0C4_9POAL</name>
<organism evidence="2 3">
    <name type="scientific">Digitaria exilis</name>
    <dbReference type="NCBI Taxonomy" id="1010633"/>
    <lineage>
        <taxon>Eukaryota</taxon>
        <taxon>Viridiplantae</taxon>
        <taxon>Streptophyta</taxon>
        <taxon>Embryophyta</taxon>
        <taxon>Tracheophyta</taxon>
        <taxon>Spermatophyta</taxon>
        <taxon>Magnoliopsida</taxon>
        <taxon>Liliopsida</taxon>
        <taxon>Poales</taxon>
        <taxon>Poaceae</taxon>
        <taxon>PACMAD clade</taxon>
        <taxon>Panicoideae</taxon>
        <taxon>Panicodae</taxon>
        <taxon>Paniceae</taxon>
        <taxon>Anthephorinae</taxon>
        <taxon>Digitaria</taxon>
    </lineage>
</organism>
<accession>A0A835B0C4</accession>
<keyword evidence="3" id="KW-1185">Reference proteome</keyword>
<gene>
    <name evidence="2" type="ORF">HU200_049142</name>
    <name evidence="1" type="ORF">HU200_052454</name>
</gene>
<sequence length="48" mass="5338">MAHCTDAMCPYVCSQNGYNTNRAYCSVTITGSRKCCCPPPDYRVDELV</sequence>
<evidence type="ECO:0000313" key="2">
    <source>
        <dbReference type="EMBL" id="KAF8672917.1"/>
    </source>
</evidence>
<dbReference type="EMBL" id="JACEFO010002213">
    <property type="protein sequence ID" value="KAF8672917.1"/>
    <property type="molecule type" value="Genomic_DNA"/>
</dbReference>
<proteinExistence type="predicted"/>